<dbReference type="EMBL" id="VSRR010070226">
    <property type="protein sequence ID" value="MPC85994.1"/>
    <property type="molecule type" value="Genomic_DNA"/>
</dbReference>
<organism evidence="2 3">
    <name type="scientific">Portunus trituberculatus</name>
    <name type="common">Swimming crab</name>
    <name type="synonym">Neptunus trituberculatus</name>
    <dbReference type="NCBI Taxonomy" id="210409"/>
    <lineage>
        <taxon>Eukaryota</taxon>
        <taxon>Metazoa</taxon>
        <taxon>Ecdysozoa</taxon>
        <taxon>Arthropoda</taxon>
        <taxon>Crustacea</taxon>
        <taxon>Multicrustacea</taxon>
        <taxon>Malacostraca</taxon>
        <taxon>Eumalacostraca</taxon>
        <taxon>Eucarida</taxon>
        <taxon>Decapoda</taxon>
        <taxon>Pleocyemata</taxon>
        <taxon>Brachyura</taxon>
        <taxon>Eubrachyura</taxon>
        <taxon>Portunoidea</taxon>
        <taxon>Portunidae</taxon>
        <taxon>Portuninae</taxon>
        <taxon>Portunus</taxon>
    </lineage>
</organism>
<dbReference type="AlphaFoldDB" id="A0A5B7J0K3"/>
<proteinExistence type="predicted"/>
<comment type="caution">
    <text evidence="2">The sequence shown here is derived from an EMBL/GenBank/DDBJ whole genome shotgun (WGS) entry which is preliminary data.</text>
</comment>
<protein>
    <submittedName>
        <fullName evidence="2">Carcinine transporter</fullName>
    </submittedName>
</protein>
<feature type="transmembrane region" description="Helical" evidence="1">
    <location>
        <begin position="36"/>
        <end position="56"/>
    </location>
</feature>
<evidence type="ECO:0000256" key="1">
    <source>
        <dbReference type="SAM" id="Phobius"/>
    </source>
</evidence>
<gene>
    <name evidence="2" type="primary">CarT_7</name>
    <name evidence="2" type="ORF">E2C01_080804</name>
</gene>
<feature type="transmembrane region" description="Helical" evidence="1">
    <location>
        <begin position="12"/>
        <end position="30"/>
    </location>
</feature>
<reference evidence="2 3" key="1">
    <citation type="submission" date="2019-05" db="EMBL/GenBank/DDBJ databases">
        <title>Another draft genome of Portunus trituberculatus and its Hox gene families provides insights of decapod evolution.</title>
        <authorList>
            <person name="Jeong J.-H."/>
            <person name="Song I."/>
            <person name="Kim S."/>
            <person name="Choi T."/>
            <person name="Kim D."/>
            <person name="Ryu S."/>
            <person name="Kim W."/>
        </authorList>
    </citation>
    <scope>NUCLEOTIDE SEQUENCE [LARGE SCALE GENOMIC DNA]</scope>
    <source>
        <tissue evidence="2">Muscle</tissue>
    </source>
</reference>
<keyword evidence="1" id="KW-1133">Transmembrane helix</keyword>
<name>A0A5B7J0K3_PORTR</name>
<evidence type="ECO:0000313" key="3">
    <source>
        <dbReference type="Proteomes" id="UP000324222"/>
    </source>
</evidence>
<accession>A0A5B7J0K3</accession>
<sequence length="92" mass="10248">MANVSGNEFLNFFLLSIVELPSNLLGWFSAQNLGRRWTAAGAAMLAAVCAFITAFLQKISIFRDFNVRHKLWLSFPFADHPGELAFNLAILS</sequence>
<keyword evidence="1" id="KW-0812">Transmembrane</keyword>
<keyword evidence="3" id="KW-1185">Reference proteome</keyword>
<evidence type="ECO:0000313" key="2">
    <source>
        <dbReference type="EMBL" id="MPC85994.1"/>
    </source>
</evidence>
<dbReference type="InterPro" id="IPR036259">
    <property type="entry name" value="MFS_trans_sf"/>
</dbReference>
<dbReference type="OrthoDB" id="3936150at2759"/>
<dbReference type="Gene3D" id="1.20.1250.20">
    <property type="entry name" value="MFS general substrate transporter like domains"/>
    <property type="match status" value="1"/>
</dbReference>
<keyword evidence="1" id="KW-0472">Membrane</keyword>
<dbReference type="Proteomes" id="UP000324222">
    <property type="component" value="Unassembled WGS sequence"/>
</dbReference>